<dbReference type="SUPFAM" id="SSF51905">
    <property type="entry name" value="FAD/NAD(P)-binding domain"/>
    <property type="match status" value="1"/>
</dbReference>
<feature type="compositionally biased region" description="Low complexity" evidence="1">
    <location>
        <begin position="836"/>
        <end position="853"/>
    </location>
</feature>
<feature type="compositionally biased region" description="Polar residues" evidence="1">
    <location>
        <begin position="803"/>
        <end position="812"/>
    </location>
</feature>
<feature type="compositionally biased region" description="Polar residues" evidence="1">
    <location>
        <begin position="107"/>
        <end position="116"/>
    </location>
</feature>
<dbReference type="InterPro" id="IPR036188">
    <property type="entry name" value="FAD/NAD-bd_sf"/>
</dbReference>
<evidence type="ECO:0000313" key="3">
    <source>
        <dbReference type="Proteomes" id="UP001281003"/>
    </source>
</evidence>
<evidence type="ECO:0000313" key="2">
    <source>
        <dbReference type="EMBL" id="KAK3388245.1"/>
    </source>
</evidence>
<proteinExistence type="predicted"/>
<feature type="compositionally biased region" description="Low complexity" evidence="1">
    <location>
        <begin position="21"/>
        <end position="33"/>
    </location>
</feature>
<dbReference type="Proteomes" id="UP001281003">
    <property type="component" value="Unassembled WGS sequence"/>
</dbReference>
<feature type="compositionally biased region" description="Low complexity" evidence="1">
    <location>
        <begin position="90"/>
        <end position="99"/>
    </location>
</feature>
<reference evidence="2" key="2">
    <citation type="submission" date="2023-07" db="EMBL/GenBank/DDBJ databases">
        <authorList>
            <consortium name="Lawrence Berkeley National Laboratory"/>
            <person name="Haridas S."/>
            <person name="Hensen N."/>
            <person name="Bonometti L."/>
            <person name="Westerberg I."/>
            <person name="Brannstrom I.O."/>
            <person name="Guillou S."/>
            <person name="Cros-Aarteil S."/>
            <person name="Calhoun S."/>
            <person name="Kuo A."/>
            <person name="Mondo S."/>
            <person name="Pangilinan J."/>
            <person name="Riley R."/>
            <person name="LaButti K."/>
            <person name="Andreopoulos B."/>
            <person name="Lipzen A."/>
            <person name="Chen C."/>
            <person name="Yanf M."/>
            <person name="Daum C."/>
            <person name="Ng V."/>
            <person name="Clum A."/>
            <person name="Steindorff A."/>
            <person name="Ohm R."/>
            <person name="Martin F."/>
            <person name="Silar P."/>
            <person name="Natvig D."/>
            <person name="Lalanne C."/>
            <person name="Gautier V."/>
            <person name="Ament-velasquez S.L."/>
            <person name="Kruys A."/>
            <person name="Hutchinson M.I."/>
            <person name="Powell A.J."/>
            <person name="Barry K."/>
            <person name="Miller A.N."/>
            <person name="Grigoriev I.V."/>
            <person name="Debuchy R."/>
            <person name="Gladieux P."/>
            <person name="Thoren M.H."/>
            <person name="Johannesson H."/>
        </authorList>
    </citation>
    <scope>NUCLEOTIDE SEQUENCE</scope>
    <source>
        <strain evidence="2">FGSC 1904</strain>
    </source>
</reference>
<feature type="compositionally biased region" description="Low complexity" evidence="1">
    <location>
        <begin position="69"/>
        <end position="81"/>
    </location>
</feature>
<feature type="region of interest" description="Disordered" evidence="1">
    <location>
        <begin position="908"/>
        <end position="930"/>
    </location>
</feature>
<protein>
    <submittedName>
        <fullName evidence="2">Uncharacterized protein</fullName>
    </submittedName>
</protein>
<sequence length="957" mass="105337">MPSRVPSPSLSEQFYCNDASSSISSRSVSSSQSRHLYNNSMSSTTSSRSSTSDSSSRPSFSFPLPPSQPVSSSSSSSSSSRGRGLRTKPSKSTLTKTLTPPQPTPRSRATSFNKRSNAAPIVPAHDEIAFPVAYEDAWGSRYESADGRTDLDRARIFITRFISMSSNPWVNAELRDVISNRELCRTVKHVVWAVMHRVFGNRHADFSATPLVQAMRFIAIKANVPADVDVCEKARQVVDFFFDPTLQRNLDPLPCEELVVYKYPVGRLKVCIVGGGPTGLASAISLAEKGGGRIEVHVWERRWVRDERTGEVGYPPTARRRDQVVTLQDSVTNLLTPKSFQALFAGRPERVWPGSANIQIRKVEDRFLKRCQDDDLRGLIHLHAEGVTREELKNGKCGDFHVLLGTDGAASWVRRDYFRGYEKERGRSYALGLAFDRGSIGGLPWSQPLNMFLTLGQTRYLLNASDHDGKGYLNMQLTEDEWHKMVGIDGEPVHFGSPGCFRREDGSIPEGFTENRVFKPSEHRDSSLWKSIEDGLKLFGFKESEVINVVRIPIVVQAVREGVQQLPLEDSRFVRRPHALVAVAGDAAMTVHFWPGRGLNSGIKAGIAFGDELVHALNRGEFAGLPLSSMKHYNDFILRLQDREHDKRSIPILNQSGTPETLDWLLKQASSVPDNVAIDWLVGAMTQIADRLEQREDWYFKPEINVEAQIRIVLRQMHSLTLREMAVSFPWPTREMAGAEVLPCRSAKPEAPETSKKAEQKWLQTLWGIISKEPSAERRPRLPGSASGGSSGRFEAPRFTVPTLRSKSSSPKLRNGGFVEEKQRPPMPMGHPLMMAQQGMRSAGSAASSRDASPVGSLRRSNATGSKRVGSISSLSAPSEVGAGEARGMGTGHGMGVGMGMGMGMGGRQRSCSVNTGAQGQESGNDGGLTRLMSVKRQPNQSMLCEAMALALFGVGE</sequence>
<feature type="region of interest" description="Disordered" evidence="1">
    <location>
        <begin position="21"/>
        <end position="117"/>
    </location>
</feature>
<dbReference type="Gene3D" id="3.30.9.10">
    <property type="entry name" value="D-Amino Acid Oxidase, subunit A, domain 2"/>
    <property type="match status" value="1"/>
</dbReference>
<dbReference type="PRINTS" id="PR00420">
    <property type="entry name" value="RNGMNOXGNASE"/>
</dbReference>
<feature type="compositionally biased region" description="Polar residues" evidence="1">
    <location>
        <begin position="859"/>
        <end position="877"/>
    </location>
</feature>
<evidence type="ECO:0000256" key="1">
    <source>
        <dbReference type="SAM" id="MobiDB-lite"/>
    </source>
</evidence>
<feature type="region of interest" description="Disordered" evidence="1">
    <location>
        <begin position="773"/>
        <end position="887"/>
    </location>
</feature>
<keyword evidence="3" id="KW-1185">Reference proteome</keyword>
<organism evidence="2 3">
    <name type="scientific">Sordaria brevicollis</name>
    <dbReference type="NCBI Taxonomy" id="83679"/>
    <lineage>
        <taxon>Eukaryota</taxon>
        <taxon>Fungi</taxon>
        <taxon>Dikarya</taxon>
        <taxon>Ascomycota</taxon>
        <taxon>Pezizomycotina</taxon>
        <taxon>Sordariomycetes</taxon>
        <taxon>Sordariomycetidae</taxon>
        <taxon>Sordariales</taxon>
        <taxon>Sordariaceae</taxon>
        <taxon>Sordaria</taxon>
    </lineage>
</organism>
<gene>
    <name evidence="2" type="ORF">B0T20DRAFT_102792</name>
</gene>
<reference evidence="2" key="1">
    <citation type="journal article" date="2023" name="Mol. Phylogenet. Evol.">
        <title>Genome-scale phylogeny and comparative genomics of the fungal order Sordariales.</title>
        <authorList>
            <person name="Hensen N."/>
            <person name="Bonometti L."/>
            <person name="Westerberg I."/>
            <person name="Brannstrom I.O."/>
            <person name="Guillou S."/>
            <person name="Cros-Aarteil S."/>
            <person name="Calhoun S."/>
            <person name="Haridas S."/>
            <person name="Kuo A."/>
            <person name="Mondo S."/>
            <person name="Pangilinan J."/>
            <person name="Riley R."/>
            <person name="LaButti K."/>
            <person name="Andreopoulos B."/>
            <person name="Lipzen A."/>
            <person name="Chen C."/>
            <person name="Yan M."/>
            <person name="Daum C."/>
            <person name="Ng V."/>
            <person name="Clum A."/>
            <person name="Steindorff A."/>
            <person name="Ohm R.A."/>
            <person name="Martin F."/>
            <person name="Silar P."/>
            <person name="Natvig D.O."/>
            <person name="Lalanne C."/>
            <person name="Gautier V."/>
            <person name="Ament-Velasquez S.L."/>
            <person name="Kruys A."/>
            <person name="Hutchinson M.I."/>
            <person name="Powell A.J."/>
            <person name="Barry K."/>
            <person name="Miller A.N."/>
            <person name="Grigoriev I.V."/>
            <person name="Debuchy R."/>
            <person name="Gladieux P."/>
            <person name="Hiltunen Thoren M."/>
            <person name="Johannesson H."/>
        </authorList>
    </citation>
    <scope>NUCLEOTIDE SEQUENCE</scope>
    <source>
        <strain evidence="2">FGSC 1904</strain>
    </source>
</reference>
<name>A0AAE0NVK1_SORBR</name>
<dbReference type="Gene3D" id="3.50.50.60">
    <property type="entry name" value="FAD/NAD(P)-binding domain"/>
    <property type="match status" value="1"/>
</dbReference>
<dbReference type="EMBL" id="JAUTDP010000016">
    <property type="protein sequence ID" value="KAK3388245.1"/>
    <property type="molecule type" value="Genomic_DNA"/>
</dbReference>
<dbReference type="AlphaFoldDB" id="A0AAE0NVK1"/>
<comment type="caution">
    <text evidence="2">The sequence shown here is derived from an EMBL/GenBank/DDBJ whole genome shotgun (WGS) entry which is preliminary data.</text>
</comment>
<feature type="compositionally biased region" description="Polar residues" evidence="1">
    <location>
        <begin position="910"/>
        <end position="924"/>
    </location>
</feature>
<feature type="compositionally biased region" description="Low complexity" evidence="1">
    <location>
        <begin position="40"/>
        <end position="62"/>
    </location>
</feature>
<accession>A0AAE0NVK1</accession>